<evidence type="ECO:0000313" key="4">
    <source>
        <dbReference type="EMBL" id="PXW85595.1"/>
    </source>
</evidence>
<dbReference type="OrthoDB" id="66596at2"/>
<accession>A0A2V3W013</accession>
<keyword evidence="5" id="KW-1185">Reference proteome</keyword>
<dbReference type="AlphaFoldDB" id="A0A2V3W013"/>
<evidence type="ECO:0000313" key="5">
    <source>
        <dbReference type="Proteomes" id="UP000247978"/>
    </source>
</evidence>
<dbReference type="Proteomes" id="UP000247978">
    <property type="component" value="Unassembled WGS sequence"/>
</dbReference>
<feature type="domain" description="HTH tetR-type" evidence="3">
    <location>
        <begin position="6"/>
        <end position="66"/>
    </location>
</feature>
<protein>
    <submittedName>
        <fullName evidence="4">TetR family transcriptional regulator</fullName>
    </submittedName>
</protein>
<reference evidence="4 5" key="1">
    <citation type="submission" date="2018-05" db="EMBL/GenBank/DDBJ databases">
        <title>Genomic Encyclopedia of Type Strains, Phase IV (KMG-IV): sequencing the most valuable type-strain genomes for metagenomic binning, comparative biology and taxonomic classification.</title>
        <authorList>
            <person name="Goeker M."/>
        </authorList>
    </citation>
    <scope>NUCLEOTIDE SEQUENCE [LARGE SCALE GENOMIC DNA]</scope>
    <source>
        <strain evidence="4 5">DSM 28556</strain>
    </source>
</reference>
<sequence length="190" mass="21663">MAPKTKYSKEDIILAAFDIAKKDGLDAITIRRIAKQLGSSIAPIYVNFKDIDELVQEVVNHTLEIVKQLIIEQNSGHPFRDIGIASIKFAKQYSVLYRDLIMKNNPHMRHNEENMMFVVQQMQKDPVLAGFSEQELMDILLKMEIFQTGLAVMVANGLLPEYFTEEKMIEMLDNVAEDMIISTQSRKGKG</sequence>
<dbReference type="InterPro" id="IPR009057">
    <property type="entry name" value="Homeodomain-like_sf"/>
</dbReference>
<dbReference type="Gene3D" id="1.10.357.10">
    <property type="entry name" value="Tetracycline Repressor, domain 2"/>
    <property type="match status" value="1"/>
</dbReference>
<evidence type="ECO:0000256" key="1">
    <source>
        <dbReference type="ARBA" id="ARBA00023125"/>
    </source>
</evidence>
<evidence type="ECO:0000256" key="2">
    <source>
        <dbReference type="PROSITE-ProRule" id="PRU00335"/>
    </source>
</evidence>
<proteinExistence type="predicted"/>
<dbReference type="InterPro" id="IPR001647">
    <property type="entry name" value="HTH_TetR"/>
</dbReference>
<dbReference type="RefSeq" id="WP_110396055.1">
    <property type="nucleotide sequence ID" value="NZ_JADIJL010000026.1"/>
</dbReference>
<organism evidence="4 5">
    <name type="scientific">Pseudogracilibacillus auburnensis</name>
    <dbReference type="NCBI Taxonomy" id="1494959"/>
    <lineage>
        <taxon>Bacteria</taxon>
        <taxon>Bacillati</taxon>
        <taxon>Bacillota</taxon>
        <taxon>Bacilli</taxon>
        <taxon>Bacillales</taxon>
        <taxon>Bacillaceae</taxon>
        <taxon>Pseudogracilibacillus</taxon>
    </lineage>
</organism>
<name>A0A2V3W013_9BACI</name>
<dbReference type="PROSITE" id="PS50977">
    <property type="entry name" value="HTH_TETR_2"/>
    <property type="match status" value="1"/>
</dbReference>
<evidence type="ECO:0000259" key="3">
    <source>
        <dbReference type="PROSITE" id="PS50977"/>
    </source>
</evidence>
<dbReference type="EMBL" id="QJJQ01000010">
    <property type="protein sequence ID" value="PXW85595.1"/>
    <property type="molecule type" value="Genomic_DNA"/>
</dbReference>
<dbReference type="Pfam" id="PF00440">
    <property type="entry name" value="TetR_N"/>
    <property type="match status" value="1"/>
</dbReference>
<feature type="DNA-binding region" description="H-T-H motif" evidence="2">
    <location>
        <begin position="29"/>
        <end position="48"/>
    </location>
</feature>
<gene>
    <name evidence="4" type="ORF">DFR56_11095</name>
</gene>
<comment type="caution">
    <text evidence="4">The sequence shown here is derived from an EMBL/GenBank/DDBJ whole genome shotgun (WGS) entry which is preliminary data.</text>
</comment>
<keyword evidence="1 2" id="KW-0238">DNA-binding</keyword>
<dbReference type="GO" id="GO:0003677">
    <property type="term" value="F:DNA binding"/>
    <property type="evidence" value="ECO:0007669"/>
    <property type="project" value="UniProtKB-UniRule"/>
</dbReference>
<dbReference type="SUPFAM" id="SSF46689">
    <property type="entry name" value="Homeodomain-like"/>
    <property type="match status" value="1"/>
</dbReference>